<dbReference type="InterPro" id="IPR036390">
    <property type="entry name" value="WH_DNA-bd_sf"/>
</dbReference>
<evidence type="ECO:0000313" key="5">
    <source>
        <dbReference type="Proteomes" id="UP001500962"/>
    </source>
</evidence>
<sequence>MSDPTGTLDRVGLTDYEERALTELFTLGRTTAPTLAESTGIPKARVYGVLDALADRGFVKVIPERPKRYQPRSPETILERAVENRRQEYEGFRADLDEQRAAFLEEFEPRYERASEDVTPTEELFSVVDVGEPSESATRRLYHEADEQLRIISKSFEYLDTVAPALANAVERDIDIAVLLLHPDQLDADNAAIQADLVDRIESEYPTVGIRFSTEKLPWRGTLADPSMDYESGRAILLVEEKDVPLSMRQAALTENGSFVAGLKRYFDLIWEHESVAEYPKSSVEKE</sequence>
<dbReference type="PANTHER" id="PTHR34293">
    <property type="entry name" value="HTH-TYPE TRANSCRIPTIONAL REGULATOR TRMBL2"/>
    <property type="match status" value="1"/>
</dbReference>
<dbReference type="InterPro" id="IPR002831">
    <property type="entry name" value="Tscrpt_reg_TrmB_N"/>
</dbReference>
<dbReference type="PANTHER" id="PTHR34293:SF1">
    <property type="entry name" value="HTH-TYPE TRANSCRIPTIONAL REGULATOR TRMBL2"/>
    <property type="match status" value="1"/>
</dbReference>
<dbReference type="Pfam" id="PF01978">
    <property type="entry name" value="TrmB"/>
    <property type="match status" value="1"/>
</dbReference>
<gene>
    <name evidence="2" type="ORF">GCM10008985_02400</name>
    <name evidence="3" type="ORF">MUK72_10640</name>
</gene>
<name>A0AAV3SCG0_HALDO</name>
<dbReference type="SUPFAM" id="SSF46785">
    <property type="entry name" value="Winged helix' DNA-binding domain"/>
    <property type="match status" value="1"/>
</dbReference>
<dbReference type="RefSeq" id="WP_244700166.1">
    <property type="nucleotide sequence ID" value="NZ_BAAADN010000002.1"/>
</dbReference>
<dbReference type="AlphaFoldDB" id="A0AAV3SCG0"/>
<dbReference type="EMBL" id="BAAADN010000002">
    <property type="protein sequence ID" value="GAA0450358.1"/>
    <property type="molecule type" value="Genomic_DNA"/>
</dbReference>
<organism evidence="2 5">
    <name type="scientific">Halococcus dombrowskii</name>
    <dbReference type="NCBI Taxonomy" id="179637"/>
    <lineage>
        <taxon>Archaea</taxon>
        <taxon>Methanobacteriati</taxon>
        <taxon>Methanobacteriota</taxon>
        <taxon>Stenosarchaea group</taxon>
        <taxon>Halobacteria</taxon>
        <taxon>Halobacteriales</taxon>
        <taxon>Halococcaceae</taxon>
        <taxon>Halococcus</taxon>
    </lineage>
</organism>
<reference evidence="2" key="1">
    <citation type="journal article" date="2014" name="Int. J. Syst. Evol. Microbiol.">
        <title>Complete genome sequence of Corynebacterium casei LMG S-19264T (=DSM 44701T), isolated from a smear-ripened cheese.</title>
        <authorList>
            <consortium name="US DOE Joint Genome Institute (JGI-PGF)"/>
            <person name="Walter F."/>
            <person name="Albersmeier A."/>
            <person name="Kalinowski J."/>
            <person name="Ruckert C."/>
        </authorList>
    </citation>
    <scope>NUCLEOTIDE SEQUENCE</scope>
    <source>
        <strain evidence="2">JCM 12289</strain>
    </source>
</reference>
<evidence type="ECO:0000313" key="3">
    <source>
        <dbReference type="EMBL" id="UOO94422.1"/>
    </source>
</evidence>
<protein>
    <submittedName>
        <fullName evidence="3">TrmB family transcriptional regulator</fullName>
    </submittedName>
</protein>
<dbReference type="EMBL" id="CP095005">
    <property type="protein sequence ID" value="UOO94422.1"/>
    <property type="molecule type" value="Genomic_DNA"/>
</dbReference>
<feature type="domain" description="Transcription regulator TrmB N-terminal" evidence="1">
    <location>
        <begin position="9"/>
        <end position="75"/>
    </location>
</feature>
<keyword evidence="4" id="KW-1185">Reference proteome</keyword>
<dbReference type="Gene3D" id="1.10.10.10">
    <property type="entry name" value="Winged helix-like DNA-binding domain superfamily/Winged helix DNA-binding domain"/>
    <property type="match status" value="1"/>
</dbReference>
<dbReference type="GeneID" id="71762310"/>
<evidence type="ECO:0000259" key="1">
    <source>
        <dbReference type="Pfam" id="PF01978"/>
    </source>
</evidence>
<dbReference type="Proteomes" id="UP000830542">
    <property type="component" value="Chromosome"/>
</dbReference>
<evidence type="ECO:0000313" key="4">
    <source>
        <dbReference type="Proteomes" id="UP000830542"/>
    </source>
</evidence>
<dbReference type="Proteomes" id="UP001500962">
    <property type="component" value="Unassembled WGS sequence"/>
</dbReference>
<accession>A0AAV3SCG0</accession>
<dbReference type="KEGG" id="hdo:MUK72_10640"/>
<proteinExistence type="predicted"/>
<dbReference type="InterPro" id="IPR051797">
    <property type="entry name" value="TrmB-like"/>
</dbReference>
<reference evidence="3" key="2">
    <citation type="submission" date="2022-04" db="EMBL/GenBank/DDBJ databases">
        <title>Sequencing and genomic assembly of Halococcus dombrowskii.</title>
        <authorList>
            <person name="Lim S.W."/>
            <person name="MacLea K.S."/>
        </authorList>
    </citation>
    <scope>NUCLEOTIDE SEQUENCE</scope>
    <source>
        <strain evidence="3">H4</strain>
    </source>
</reference>
<evidence type="ECO:0000313" key="2">
    <source>
        <dbReference type="EMBL" id="GAA0450358.1"/>
    </source>
</evidence>
<dbReference type="InterPro" id="IPR036388">
    <property type="entry name" value="WH-like_DNA-bd_sf"/>
</dbReference>
<reference evidence="2" key="3">
    <citation type="submission" date="2023-12" db="EMBL/GenBank/DDBJ databases">
        <authorList>
            <person name="Sun Q."/>
            <person name="Inoue M."/>
        </authorList>
    </citation>
    <scope>NUCLEOTIDE SEQUENCE</scope>
    <source>
        <strain evidence="2">JCM 12289</strain>
    </source>
</reference>